<dbReference type="AlphaFoldDB" id="A0A919ET17"/>
<proteinExistence type="predicted"/>
<gene>
    <name evidence="2" type="ORF">GCM10017667_70330</name>
</gene>
<accession>A0A919ET17</accession>
<name>A0A919ET17_STRFL</name>
<evidence type="ECO:0000313" key="3">
    <source>
        <dbReference type="Proteomes" id="UP000632849"/>
    </source>
</evidence>
<reference evidence="2" key="1">
    <citation type="journal article" date="2014" name="Int. J. Syst. Evol. Microbiol.">
        <title>Complete genome sequence of Corynebacterium casei LMG S-19264T (=DSM 44701T), isolated from a smear-ripened cheese.</title>
        <authorList>
            <consortium name="US DOE Joint Genome Institute (JGI-PGF)"/>
            <person name="Walter F."/>
            <person name="Albersmeier A."/>
            <person name="Kalinowski J."/>
            <person name="Ruckert C."/>
        </authorList>
    </citation>
    <scope>NUCLEOTIDE SEQUENCE</scope>
    <source>
        <strain evidence="2">JCM 4122</strain>
    </source>
</reference>
<sequence>MAKVRPTGQADDVRLTDPRRATPVAAAAPTVAAAPYGGPWEAVVRVRDECAGLVRSVVDAAGFGLRVLVASGRPFVAGRGHLVRPPLRRNDLAQGSASLLPPAHPTPPGDAFAELRSVHSRCAPPSRAVWRRAGVFAGAFTERAAVSVCQDDGLSARQVAEALVRLAALGVLVPHDDPGAGGEPRYLMPRAARAFGQTRLAAAGETDAARDRHGRHCHGVAVAAEALWSAGLQRDAARLVREEREALAAFLGAVPRRPADAEAAMETALALWFWWAAHDRAPEGASHVLALLPRLPSDSPLRVRGQWLAGWLLAAADPGTAGRLLGLAWPAAVLAGDDALVGRIAHAQGTLAWRRGDPAAAEAHYRSAAETIPDHAPAGPSPVISLAALAVVQARTSPARAARTARRALARPAAHHDAWAAALAHCALAHAEHHAGDTPRARHRARRALARLDTPLDPPHARAALDDLLRHTAPRAGGRTD</sequence>
<comment type="caution">
    <text evidence="2">The sequence shown here is derived from an EMBL/GenBank/DDBJ whole genome shotgun (WGS) entry which is preliminary data.</text>
</comment>
<dbReference type="SUPFAM" id="SSF48452">
    <property type="entry name" value="TPR-like"/>
    <property type="match status" value="1"/>
</dbReference>
<dbReference type="Proteomes" id="UP000632849">
    <property type="component" value="Unassembled WGS sequence"/>
</dbReference>
<evidence type="ECO:0000256" key="1">
    <source>
        <dbReference type="SAM" id="MobiDB-lite"/>
    </source>
</evidence>
<feature type="region of interest" description="Disordered" evidence="1">
    <location>
        <begin position="1"/>
        <end position="27"/>
    </location>
</feature>
<dbReference type="PANTHER" id="PTHR47691">
    <property type="entry name" value="REGULATOR-RELATED"/>
    <property type="match status" value="1"/>
</dbReference>
<keyword evidence="3" id="KW-1185">Reference proteome</keyword>
<dbReference type="PANTHER" id="PTHR47691:SF3">
    <property type="entry name" value="HTH-TYPE TRANSCRIPTIONAL REGULATOR RV0890C-RELATED"/>
    <property type="match status" value="1"/>
</dbReference>
<dbReference type="EMBL" id="BNBE01000004">
    <property type="protein sequence ID" value="GHG24513.1"/>
    <property type="molecule type" value="Genomic_DNA"/>
</dbReference>
<organism evidence="2 3">
    <name type="scientific">Streptomyces filamentosus</name>
    <name type="common">Streptomyces roseosporus</name>
    <dbReference type="NCBI Taxonomy" id="67294"/>
    <lineage>
        <taxon>Bacteria</taxon>
        <taxon>Bacillati</taxon>
        <taxon>Actinomycetota</taxon>
        <taxon>Actinomycetes</taxon>
        <taxon>Kitasatosporales</taxon>
        <taxon>Streptomycetaceae</taxon>
        <taxon>Streptomyces</taxon>
    </lineage>
</organism>
<dbReference type="InterPro" id="IPR011990">
    <property type="entry name" value="TPR-like_helical_dom_sf"/>
</dbReference>
<dbReference type="Gene3D" id="1.25.40.10">
    <property type="entry name" value="Tetratricopeptide repeat domain"/>
    <property type="match status" value="1"/>
</dbReference>
<evidence type="ECO:0000313" key="2">
    <source>
        <dbReference type="EMBL" id="GHG24513.1"/>
    </source>
</evidence>
<protein>
    <submittedName>
        <fullName evidence="2">Uncharacterized protein</fullName>
    </submittedName>
</protein>
<feature type="compositionally biased region" description="Basic and acidic residues" evidence="1">
    <location>
        <begin position="11"/>
        <end position="20"/>
    </location>
</feature>
<reference evidence="2" key="2">
    <citation type="submission" date="2020-09" db="EMBL/GenBank/DDBJ databases">
        <authorList>
            <person name="Sun Q."/>
            <person name="Ohkuma M."/>
        </authorList>
    </citation>
    <scope>NUCLEOTIDE SEQUENCE</scope>
    <source>
        <strain evidence="2">JCM 4122</strain>
    </source>
</reference>